<dbReference type="NCBIfam" id="TIGR01462">
    <property type="entry name" value="greA"/>
    <property type="match status" value="1"/>
</dbReference>
<dbReference type="GO" id="GO:0003677">
    <property type="term" value="F:DNA binding"/>
    <property type="evidence" value="ECO:0007669"/>
    <property type="project" value="UniProtKB-UniRule"/>
</dbReference>
<dbReference type="SUPFAM" id="SSF46557">
    <property type="entry name" value="GreA transcript cleavage protein, N-terminal domain"/>
    <property type="match status" value="1"/>
</dbReference>
<dbReference type="AlphaFoldDB" id="A0A5D8QB01"/>
<evidence type="ECO:0000256" key="2">
    <source>
        <dbReference type="ARBA" id="ARBA00013729"/>
    </source>
</evidence>
<dbReference type="Pfam" id="PF03449">
    <property type="entry name" value="GreA_GreB_N"/>
    <property type="match status" value="1"/>
</dbReference>
<sequence>MSTNKTVVLTYEGLKKYEEELEYLKSVKRLEIAEKIKLARSYGDLSENSEYDEAKNEQAFIEGRIAQIEQMLRNAKVIDEEDVSTESVNIGTTVRVLDKEFNEEDEYTLVSSAEADPMHNKISDESPIGRALMGHKVGDEVEVEIPDGIVRLKILDIKK</sequence>
<dbReference type="PROSITE" id="PS00829">
    <property type="entry name" value="GREAB_1"/>
    <property type="match status" value="1"/>
</dbReference>
<name>A0A5D8QB01_9THEO</name>
<keyword evidence="6 9" id="KW-0804">Transcription</keyword>
<dbReference type="GO" id="GO:0032784">
    <property type="term" value="P:regulation of DNA-templated transcription elongation"/>
    <property type="evidence" value="ECO:0007669"/>
    <property type="project" value="UniProtKB-UniRule"/>
</dbReference>
<dbReference type="HAMAP" id="MF_00105">
    <property type="entry name" value="GreA_GreB"/>
    <property type="match status" value="1"/>
</dbReference>
<dbReference type="InterPro" id="IPR006359">
    <property type="entry name" value="Tscrpt_elong_fac_GreA"/>
</dbReference>
<dbReference type="FunFam" id="3.10.50.30:FF:000001">
    <property type="entry name" value="Transcription elongation factor GreA"/>
    <property type="match status" value="1"/>
</dbReference>
<evidence type="ECO:0000313" key="14">
    <source>
        <dbReference type="Proteomes" id="UP000322976"/>
    </source>
</evidence>
<evidence type="ECO:0000256" key="5">
    <source>
        <dbReference type="ARBA" id="ARBA00023125"/>
    </source>
</evidence>
<dbReference type="GO" id="GO:0070063">
    <property type="term" value="F:RNA polymerase binding"/>
    <property type="evidence" value="ECO:0007669"/>
    <property type="project" value="InterPro"/>
</dbReference>
<comment type="function">
    <text evidence="7 9 10">Necessary for efficient RNA polymerase transcription elongation past template-encoded arresting sites. The arresting sites in DNA have the property of trapping a certain fraction of elongating RNA polymerases that pass through, resulting in locked ternary complexes. Cleavage of the nascent transcript by cleavage factors such as GreA or GreB allows the resumption of elongation from the new 3'terminus. GreA releases sequences of 2 to 3 nucleotides.</text>
</comment>
<evidence type="ECO:0000256" key="8">
    <source>
        <dbReference type="ARBA" id="ARBA00030776"/>
    </source>
</evidence>
<dbReference type="EMBL" id="VTPS01000012">
    <property type="protein sequence ID" value="TZE81567.1"/>
    <property type="molecule type" value="Genomic_DNA"/>
</dbReference>
<dbReference type="GO" id="GO:0003746">
    <property type="term" value="F:translation elongation factor activity"/>
    <property type="evidence" value="ECO:0007669"/>
    <property type="project" value="UniProtKB-KW"/>
</dbReference>
<dbReference type="RefSeq" id="WP_149545545.1">
    <property type="nucleotide sequence ID" value="NZ_VTPS01000012.1"/>
</dbReference>
<dbReference type="InterPro" id="IPR036953">
    <property type="entry name" value="GreA/GreB_C_sf"/>
</dbReference>
<dbReference type="PANTHER" id="PTHR30437">
    <property type="entry name" value="TRANSCRIPTION ELONGATION FACTOR GREA"/>
    <property type="match status" value="1"/>
</dbReference>
<dbReference type="GO" id="GO:0006354">
    <property type="term" value="P:DNA-templated transcription elongation"/>
    <property type="evidence" value="ECO:0007669"/>
    <property type="project" value="TreeGrafter"/>
</dbReference>
<protein>
    <recommendedName>
        <fullName evidence="2 9">Transcription elongation factor GreA</fullName>
    </recommendedName>
    <alternativeName>
        <fullName evidence="8 9">Transcript cleavage factor GreA</fullName>
    </alternativeName>
</protein>
<evidence type="ECO:0000256" key="7">
    <source>
        <dbReference type="ARBA" id="ARBA00024916"/>
    </source>
</evidence>
<keyword evidence="4" id="KW-0175">Coiled coil</keyword>
<dbReference type="Pfam" id="PF01272">
    <property type="entry name" value="GreA_GreB"/>
    <property type="match status" value="1"/>
</dbReference>
<evidence type="ECO:0000313" key="13">
    <source>
        <dbReference type="EMBL" id="TZE81567.1"/>
    </source>
</evidence>
<keyword evidence="3 9" id="KW-0805">Transcription regulation</keyword>
<reference evidence="13 14" key="1">
    <citation type="submission" date="2019-08" db="EMBL/GenBank/DDBJ databases">
        <title>Calorimonas adulescens gen. nov., sp. nov., an anaerobic thermophilic bacterium from Sakhalin hot spring.</title>
        <authorList>
            <person name="Khomyakova M.A."/>
            <person name="Merkel A.Y."/>
            <person name="Novikov A."/>
            <person name="Bonch-Osmolovskaya E.A."/>
            <person name="Slobodkin A.I."/>
        </authorList>
    </citation>
    <scope>NUCLEOTIDE SEQUENCE [LARGE SCALE GENOMIC DNA]</scope>
    <source>
        <strain evidence="13 14">A05MB</strain>
    </source>
</reference>
<evidence type="ECO:0000259" key="12">
    <source>
        <dbReference type="Pfam" id="PF03449"/>
    </source>
</evidence>
<keyword evidence="5 9" id="KW-0238">DNA-binding</keyword>
<dbReference type="Proteomes" id="UP000322976">
    <property type="component" value="Unassembled WGS sequence"/>
</dbReference>
<evidence type="ECO:0000256" key="1">
    <source>
        <dbReference type="ARBA" id="ARBA00008213"/>
    </source>
</evidence>
<dbReference type="FunFam" id="1.10.287.180:FF:000001">
    <property type="entry name" value="Transcription elongation factor GreA"/>
    <property type="match status" value="1"/>
</dbReference>
<feature type="domain" description="Transcription elongation factor GreA/GreB N-terminal" evidence="12">
    <location>
        <begin position="8"/>
        <end position="77"/>
    </location>
</feature>
<dbReference type="InterPro" id="IPR001437">
    <property type="entry name" value="Tscrpt_elong_fac_GreA/B_C"/>
</dbReference>
<dbReference type="InterPro" id="IPR028624">
    <property type="entry name" value="Tscrpt_elong_fac_GreA/B"/>
</dbReference>
<organism evidence="13 14">
    <name type="scientific">Calorimonas adulescens</name>
    <dbReference type="NCBI Taxonomy" id="2606906"/>
    <lineage>
        <taxon>Bacteria</taxon>
        <taxon>Bacillati</taxon>
        <taxon>Bacillota</taxon>
        <taxon>Clostridia</taxon>
        <taxon>Thermoanaerobacterales</taxon>
        <taxon>Thermoanaerobacteraceae</taxon>
        <taxon>Calorimonas</taxon>
    </lineage>
</organism>
<dbReference type="NCBIfam" id="NF001263">
    <property type="entry name" value="PRK00226.1-4"/>
    <property type="match status" value="1"/>
</dbReference>
<keyword evidence="13" id="KW-0251">Elongation factor</keyword>
<evidence type="ECO:0000256" key="3">
    <source>
        <dbReference type="ARBA" id="ARBA00023015"/>
    </source>
</evidence>
<accession>A0A5D8QB01</accession>
<comment type="similarity">
    <text evidence="1 9 10">Belongs to the GreA/GreB family.</text>
</comment>
<evidence type="ECO:0000256" key="6">
    <source>
        <dbReference type="ARBA" id="ARBA00023163"/>
    </source>
</evidence>
<dbReference type="InterPro" id="IPR022691">
    <property type="entry name" value="Tscrpt_elong_fac_GreA/B_N"/>
</dbReference>
<dbReference type="Gene3D" id="3.10.50.30">
    <property type="entry name" value="Transcription elongation factor, GreA/GreB, C-terminal domain"/>
    <property type="match status" value="1"/>
</dbReference>
<dbReference type="InterPro" id="IPR036805">
    <property type="entry name" value="Tscrpt_elong_fac_GreA/B_N_sf"/>
</dbReference>
<evidence type="ECO:0000259" key="11">
    <source>
        <dbReference type="Pfam" id="PF01272"/>
    </source>
</evidence>
<feature type="domain" description="Transcription elongation factor GreA/GreB C-terminal" evidence="11">
    <location>
        <begin position="85"/>
        <end position="158"/>
    </location>
</feature>
<keyword evidence="13" id="KW-0648">Protein biosynthesis</keyword>
<dbReference type="SUPFAM" id="SSF54534">
    <property type="entry name" value="FKBP-like"/>
    <property type="match status" value="1"/>
</dbReference>
<dbReference type="PANTHER" id="PTHR30437:SF4">
    <property type="entry name" value="TRANSCRIPTION ELONGATION FACTOR GREA"/>
    <property type="match status" value="1"/>
</dbReference>
<evidence type="ECO:0000256" key="4">
    <source>
        <dbReference type="ARBA" id="ARBA00023054"/>
    </source>
</evidence>
<dbReference type="Gene3D" id="1.10.287.180">
    <property type="entry name" value="Transcription elongation factor, GreA/GreB, N-terminal domain"/>
    <property type="match status" value="1"/>
</dbReference>
<dbReference type="InterPro" id="IPR018151">
    <property type="entry name" value="TF_GreA/GreB_CS"/>
</dbReference>
<keyword evidence="14" id="KW-1185">Reference proteome</keyword>
<gene>
    <name evidence="9 13" type="primary">greA</name>
    <name evidence="13" type="ORF">FWJ32_08590</name>
</gene>
<comment type="caution">
    <text evidence="13">The sequence shown here is derived from an EMBL/GenBank/DDBJ whole genome shotgun (WGS) entry which is preliminary data.</text>
</comment>
<proteinExistence type="inferred from homology"/>
<evidence type="ECO:0000256" key="9">
    <source>
        <dbReference type="HAMAP-Rule" id="MF_00105"/>
    </source>
</evidence>
<evidence type="ECO:0000256" key="10">
    <source>
        <dbReference type="RuleBase" id="RU000556"/>
    </source>
</evidence>
<dbReference type="PIRSF" id="PIRSF006092">
    <property type="entry name" value="GreA_GreB"/>
    <property type="match status" value="1"/>
</dbReference>
<dbReference type="InterPro" id="IPR023459">
    <property type="entry name" value="Tscrpt_elong_fac_GreA/B_fam"/>
</dbReference>